<dbReference type="AlphaFoldDB" id="A0AAE4RF10"/>
<evidence type="ECO:0000256" key="1">
    <source>
        <dbReference type="SAM" id="MobiDB-lite"/>
    </source>
</evidence>
<dbReference type="Pfam" id="PF12728">
    <property type="entry name" value="HTH_17"/>
    <property type="match status" value="1"/>
</dbReference>
<comment type="caution">
    <text evidence="3">The sequence shown here is derived from an EMBL/GenBank/DDBJ whole genome shotgun (WGS) entry which is preliminary data.</text>
</comment>
<evidence type="ECO:0000313" key="3">
    <source>
        <dbReference type="EMBL" id="MDV7013697.1"/>
    </source>
</evidence>
<dbReference type="SUPFAM" id="SSF46955">
    <property type="entry name" value="Putative DNA-binding domain"/>
    <property type="match status" value="1"/>
</dbReference>
<dbReference type="NCBIfam" id="TIGR01764">
    <property type="entry name" value="excise"/>
    <property type="match status" value="1"/>
</dbReference>
<evidence type="ECO:0000313" key="4">
    <source>
        <dbReference type="Proteomes" id="UP001187143"/>
    </source>
</evidence>
<name>A0AAE4RF10_MYCIT</name>
<accession>A0AAE4RF10</accession>
<reference evidence="3" key="1">
    <citation type="submission" date="2023-10" db="EMBL/GenBank/DDBJ databases">
        <title>Characterization and genome sequence of Mycobacterium intracellulare ABSURDO, a novel pathogenic isolate with three colony morphotypes that vary in growth and acid-fastness.</title>
        <authorList>
            <person name="Jude B.A."/>
            <person name="Robinson R.T."/>
        </authorList>
    </citation>
    <scope>NUCLEOTIDE SEQUENCE</scope>
    <source>
        <strain evidence="3">ABSURDO Component B</strain>
    </source>
</reference>
<dbReference type="GO" id="GO:0003677">
    <property type="term" value="F:DNA binding"/>
    <property type="evidence" value="ECO:0007669"/>
    <property type="project" value="InterPro"/>
</dbReference>
<dbReference type="InterPro" id="IPR010093">
    <property type="entry name" value="SinI_DNA-bd"/>
</dbReference>
<feature type="domain" description="Helix-turn-helix" evidence="2">
    <location>
        <begin position="100"/>
        <end position="145"/>
    </location>
</feature>
<feature type="region of interest" description="Disordered" evidence="1">
    <location>
        <begin position="74"/>
        <end position="101"/>
    </location>
</feature>
<gene>
    <name evidence="3" type="ORF">R4F53_15520</name>
</gene>
<feature type="compositionally biased region" description="Polar residues" evidence="1">
    <location>
        <begin position="89"/>
        <end position="101"/>
    </location>
</feature>
<dbReference type="EMBL" id="JAWLLD010000016">
    <property type="protein sequence ID" value="MDV7013697.1"/>
    <property type="molecule type" value="Genomic_DNA"/>
</dbReference>
<dbReference type="InterPro" id="IPR009061">
    <property type="entry name" value="DNA-bd_dom_put_sf"/>
</dbReference>
<proteinExistence type="predicted"/>
<dbReference type="InterPro" id="IPR041657">
    <property type="entry name" value="HTH_17"/>
</dbReference>
<dbReference type="Proteomes" id="UP001187143">
    <property type="component" value="Unassembled WGS sequence"/>
</dbReference>
<sequence>MATAGTRTAAVDWSQRFASHINPDGSVVVPQKAAKWLYERAPVPHELRLLLRERDPELYAVINALRLSAFSDPESWPATSDLGSEMAKPTTTQQESESEWLTTRRASEIAGVTDRAIRDWIAAKRLPARRHGHTWRIHRTDLQAALLHAA</sequence>
<organism evidence="3 4">
    <name type="scientific">Mycobacterium intracellulare</name>
    <dbReference type="NCBI Taxonomy" id="1767"/>
    <lineage>
        <taxon>Bacteria</taxon>
        <taxon>Bacillati</taxon>
        <taxon>Actinomycetota</taxon>
        <taxon>Actinomycetes</taxon>
        <taxon>Mycobacteriales</taxon>
        <taxon>Mycobacteriaceae</taxon>
        <taxon>Mycobacterium</taxon>
        <taxon>Mycobacterium avium complex (MAC)</taxon>
    </lineage>
</organism>
<dbReference type="RefSeq" id="WP_080691176.1">
    <property type="nucleotide sequence ID" value="NZ_JAEKMV010000020.1"/>
</dbReference>
<protein>
    <submittedName>
        <fullName evidence="3">Helix-turn-helix domain-containing protein</fullName>
    </submittedName>
</protein>
<evidence type="ECO:0000259" key="2">
    <source>
        <dbReference type="Pfam" id="PF12728"/>
    </source>
</evidence>